<reference evidence="2 3" key="1">
    <citation type="journal article" date="2015" name="Genome Announc.">
        <title>Draft Genome of the Euendolithic (true boring) Cyanobacterium Mastigocoleus testarum strain BC008.</title>
        <authorList>
            <person name="Guida B.S."/>
            <person name="Garcia-Pichel F."/>
        </authorList>
    </citation>
    <scope>NUCLEOTIDE SEQUENCE [LARGE SCALE GENOMIC DNA]</scope>
    <source>
        <strain evidence="2 3">BC008</strain>
    </source>
</reference>
<sequence>MDVSVIICAYNRLWSLPKAIESCRQSKCKVEIIVIDDASTDGTWEWLQQQPDLVTLRQISNWGKPWAVNRAFHIAKGKYIRFLDSDDWLYPDANDKQFEIAEKTQADLVVGGYEIYNEREELIRSQNWIDCDDFIAQQLGEGDSSHYSAFIFKRELIENIPHRTSFASAGFASRDDRCLMLEVALAKPKIAIVYEPTLCRRHHSKKRLLFATSLKGLGTDLQHLLIYKNIINQLLIRGELTPRRIDAACEILWIIAHSIARTHLDEACEIANWVYQLKPDFQPIEEGLLGKLYSHLGFRNTEIILRIRRTIVSLLRPQKTQKYLDFPCPKTPKISFPSDGFNVGINNYDSCEKI</sequence>
<dbReference type="CDD" id="cd00761">
    <property type="entry name" value="Glyco_tranf_GTA_type"/>
    <property type="match status" value="1"/>
</dbReference>
<dbReference type="SUPFAM" id="SSF53448">
    <property type="entry name" value="Nucleotide-diphospho-sugar transferases"/>
    <property type="match status" value="1"/>
</dbReference>
<protein>
    <recommendedName>
        <fullName evidence="1">Glycosyltransferase 2-like domain-containing protein</fullName>
    </recommendedName>
</protein>
<dbReference type="EMBL" id="LMTZ01000111">
    <property type="protein sequence ID" value="KST65173.1"/>
    <property type="molecule type" value="Genomic_DNA"/>
</dbReference>
<dbReference type="Gene3D" id="3.90.550.10">
    <property type="entry name" value="Spore Coat Polysaccharide Biosynthesis Protein SpsA, Chain A"/>
    <property type="match status" value="1"/>
</dbReference>
<evidence type="ECO:0000313" key="3">
    <source>
        <dbReference type="Proteomes" id="UP000053372"/>
    </source>
</evidence>
<evidence type="ECO:0000259" key="1">
    <source>
        <dbReference type="Pfam" id="PF00535"/>
    </source>
</evidence>
<dbReference type="GO" id="GO:0016758">
    <property type="term" value="F:hexosyltransferase activity"/>
    <property type="evidence" value="ECO:0007669"/>
    <property type="project" value="UniProtKB-ARBA"/>
</dbReference>
<dbReference type="Pfam" id="PF00535">
    <property type="entry name" value="Glycos_transf_2"/>
    <property type="match status" value="1"/>
</dbReference>
<feature type="domain" description="Glycosyltransferase 2-like" evidence="1">
    <location>
        <begin position="4"/>
        <end position="155"/>
    </location>
</feature>
<dbReference type="PANTHER" id="PTHR22916">
    <property type="entry name" value="GLYCOSYLTRANSFERASE"/>
    <property type="match status" value="1"/>
</dbReference>
<gene>
    <name evidence="2" type="ORF">BC008_20470</name>
</gene>
<evidence type="ECO:0000313" key="2">
    <source>
        <dbReference type="EMBL" id="KST65173.1"/>
    </source>
</evidence>
<dbReference type="RefSeq" id="WP_027845734.1">
    <property type="nucleotide sequence ID" value="NZ_LMTZ01000111.1"/>
</dbReference>
<name>A0A0V7ZKP1_9CYAN</name>
<dbReference type="OrthoDB" id="1640114at2"/>
<organism evidence="2 3">
    <name type="scientific">Mastigocoleus testarum BC008</name>
    <dbReference type="NCBI Taxonomy" id="371196"/>
    <lineage>
        <taxon>Bacteria</taxon>
        <taxon>Bacillati</taxon>
        <taxon>Cyanobacteriota</taxon>
        <taxon>Cyanophyceae</taxon>
        <taxon>Nostocales</taxon>
        <taxon>Hapalosiphonaceae</taxon>
        <taxon>Mastigocoleus</taxon>
    </lineage>
</organism>
<dbReference type="PANTHER" id="PTHR22916:SF3">
    <property type="entry name" value="UDP-GLCNAC:BETAGAL BETA-1,3-N-ACETYLGLUCOSAMINYLTRANSFERASE-LIKE PROTEIN 1"/>
    <property type="match status" value="1"/>
</dbReference>
<accession>A0A0V7ZKP1</accession>
<dbReference type="Proteomes" id="UP000053372">
    <property type="component" value="Unassembled WGS sequence"/>
</dbReference>
<dbReference type="InterPro" id="IPR029044">
    <property type="entry name" value="Nucleotide-diphossugar_trans"/>
</dbReference>
<proteinExistence type="predicted"/>
<comment type="caution">
    <text evidence="2">The sequence shown here is derived from an EMBL/GenBank/DDBJ whole genome shotgun (WGS) entry which is preliminary data.</text>
</comment>
<dbReference type="InterPro" id="IPR001173">
    <property type="entry name" value="Glyco_trans_2-like"/>
</dbReference>
<keyword evidence="3" id="KW-1185">Reference proteome</keyword>
<dbReference type="AlphaFoldDB" id="A0A0V7ZKP1"/>